<keyword evidence="4" id="KW-1185">Reference proteome</keyword>
<keyword evidence="1" id="KW-1133">Transmembrane helix</keyword>
<feature type="signal peptide" evidence="2">
    <location>
        <begin position="1"/>
        <end position="16"/>
    </location>
</feature>
<name>A0A9K3GMA0_9EUKA</name>
<keyword evidence="1" id="KW-0472">Membrane</keyword>
<evidence type="ECO:0000256" key="1">
    <source>
        <dbReference type="SAM" id="Phobius"/>
    </source>
</evidence>
<evidence type="ECO:0008006" key="5">
    <source>
        <dbReference type="Google" id="ProtNLM"/>
    </source>
</evidence>
<accession>A0A9K3GMA0</accession>
<gene>
    <name evidence="3" type="ORF">KIPB_011400</name>
</gene>
<feature type="transmembrane region" description="Helical" evidence="1">
    <location>
        <begin position="148"/>
        <end position="169"/>
    </location>
</feature>
<protein>
    <recommendedName>
        <fullName evidence="5">GOLD domain-containing protein</fullName>
    </recommendedName>
</protein>
<dbReference type="AlphaFoldDB" id="A0A9K3GMA0"/>
<proteinExistence type="predicted"/>
<sequence>MKTAVLCLCLAAACLCAPSFNLKEEMDITWSGDKSGDATLSSGAYLVVCPEKAGDYRFEFAVPAGIDHTDEDEWIEIETVTMAGTLNDLDSFDEIGAFEGEAFAASDFSNTVSLTEDYNCAIVQAGMPEGDSIDISYSKVSVVPTSTVIAAVAGLLVSVCVFLVTYFTVKK</sequence>
<organism evidence="3 4">
    <name type="scientific">Kipferlia bialata</name>
    <dbReference type="NCBI Taxonomy" id="797122"/>
    <lineage>
        <taxon>Eukaryota</taxon>
        <taxon>Metamonada</taxon>
        <taxon>Carpediemonas-like organisms</taxon>
        <taxon>Kipferlia</taxon>
    </lineage>
</organism>
<evidence type="ECO:0000313" key="4">
    <source>
        <dbReference type="Proteomes" id="UP000265618"/>
    </source>
</evidence>
<keyword evidence="1" id="KW-0812">Transmembrane</keyword>
<dbReference type="Proteomes" id="UP000265618">
    <property type="component" value="Unassembled WGS sequence"/>
</dbReference>
<feature type="chain" id="PRO_5039945541" description="GOLD domain-containing protein" evidence="2">
    <location>
        <begin position="17"/>
        <end position="171"/>
    </location>
</feature>
<comment type="caution">
    <text evidence="3">The sequence shown here is derived from an EMBL/GenBank/DDBJ whole genome shotgun (WGS) entry which is preliminary data.</text>
</comment>
<keyword evidence="2" id="KW-0732">Signal</keyword>
<evidence type="ECO:0000256" key="2">
    <source>
        <dbReference type="SAM" id="SignalP"/>
    </source>
</evidence>
<reference evidence="3 4" key="1">
    <citation type="journal article" date="2018" name="PLoS ONE">
        <title>The draft genome of Kipferlia bialata reveals reductive genome evolution in fornicate parasites.</title>
        <authorList>
            <person name="Tanifuji G."/>
            <person name="Takabayashi S."/>
            <person name="Kume K."/>
            <person name="Takagi M."/>
            <person name="Nakayama T."/>
            <person name="Kamikawa R."/>
            <person name="Inagaki Y."/>
            <person name="Hashimoto T."/>
        </authorList>
    </citation>
    <scope>NUCLEOTIDE SEQUENCE [LARGE SCALE GENOMIC DNA]</scope>
    <source>
        <strain evidence="3">NY0173</strain>
    </source>
</reference>
<evidence type="ECO:0000313" key="3">
    <source>
        <dbReference type="EMBL" id="GIQ89024.1"/>
    </source>
</evidence>
<dbReference type="EMBL" id="BDIP01004619">
    <property type="protein sequence ID" value="GIQ89024.1"/>
    <property type="molecule type" value="Genomic_DNA"/>
</dbReference>